<dbReference type="Proteomes" id="UP000317046">
    <property type="component" value="Unassembled WGS sequence"/>
</dbReference>
<dbReference type="EMBL" id="BJLR01000025">
    <property type="protein sequence ID" value="GEA88688.1"/>
    <property type="molecule type" value="Genomic_DNA"/>
</dbReference>
<dbReference type="PIRSF" id="PIRSF036625">
    <property type="entry name" value="GAF_ANTAR"/>
    <property type="match status" value="1"/>
</dbReference>
<protein>
    <recommendedName>
        <fullName evidence="5">ANTAR domain-containing protein</fullName>
    </recommendedName>
</protein>
<sequence length="253" mass="26838">MSNGMTTIRDEITVDGDVGAHEHGVTETACVERFLEQLSVAAIQRVVPSTQVVVSVRDGETTRLVASSSARAEACERAAHDAATGPSTAAHHQGRVVVVPDVDDDSRWPGWAELAHDAGFRSAVAIPARLDGDAELLLVLYSLVPDAWDTAALTTAAHYAQELAHALTVCRTAHRQAEVNAHLKAALASRATIDQAMGVIMAQNRCSAEEAFGILRTASQHRNTKLRDVAVAIIEGVTGQPASPPPAFRDSSR</sequence>
<organism evidence="6 7">
    <name type="scientific">Cellulomonas cellasea</name>
    <dbReference type="NCBI Taxonomy" id="43670"/>
    <lineage>
        <taxon>Bacteria</taxon>
        <taxon>Bacillati</taxon>
        <taxon>Actinomycetota</taxon>
        <taxon>Actinomycetes</taxon>
        <taxon>Micrococcales</taxon>
        <taxon>Cellulomonadaceae</taxon>
        <taxon>Cellulomonas</taxon>
    </lineage>
</organism>
<dbReference type="InterPro" id="IPR029016">
    <property type="entry name" value="GAF-like_dom_sf"/>
</dbReference>
<accession>A0A4Y3L144</accession>
<dbReference type="SUPFAM" id="SSF52172">
    <property type="entry name" value="CheY-like"/>
    <property type="match status" value="1"/>
</dbReference>
<name>A0A4Y3L144_9CELL</name>
<dbReference type="InterPro" id="IPR036388">
    <property type="entry name" value="WH-like_DNA-bd_sf"/>
</dbReference>
<dbReference type="Gene3D" id="3.30.450.40">
    <property type="match status" value="1"/>
</dbReference>
<evidence type="ECO:0000256" key="3">
    <source>
        <dbReference type="ARBA" id="ARBA00023015"/>
    </source>
</evidence>
<feature type="domain" description="ANTAR" evidence="5">
    <location>
        <begin position="173"/>
        <end position="234"/>
    </location>
</feature>
<comment type="caution">
    <text evidence="6">The sequence shown here is derived from an EMBL/GenBank/DDBJ whole genome shotgun (WGS) entry which is preliminary data.</text>
</comment>
<dbReference type="InterPro" id="IPR005561">
    <property type="entry name" value="ANTAR"/>
</dbReference>
<dbReference type="SUPFAM" id="SSF55781">
    <property type="entry name" value="GAF domain-like"/>
    <property type="match status" value="1"/>
</dbReference>
<dbReference type="AlphaFoldDB" id="A0A4Y3L144"/>
<dbReference type="GO" id="GO:0016301">
    <property type="term" value="F:kinase activity"/>
    <property type="evidence" value="ECO:0007669"/>
    <property type="project" value="UniProtKB-KW"/>
</dbReference>
<keyword evidence="2" id="KW-0418">Kinase</keyword>
<reference evidence="6" key="1">
    <citation type="submission" date="2019-06" db="EMBL/GenBank/DDBJ databases">
        <title>Whole genome shotgun sequence of Cellulomonas cellasea NBRC 3753.</title>
        <authorList>
            <person name="Hosoyama A."/>
            <person name="Uohara A."/>
            <person name="Ohji S."/>
            <person name="Ichikawa N."/>
        </authorList>
    </citation>
    <scope>NUCLEOTIDE SEQUENCE [LARGE SCALE GENOMIC DNA]</scope>
    <source>
        <strain evidence="6">NBRC 3753</strain>
    </source>
</reference>
<dbReference type="Pfam" id="PF03861">
    <property type="entry name" value="ANTAR"/>
    <property type="match status" value="1"/>
</dbReference>
<keyword evidence="7" id="KW-1185">Reference proteome</keyword>
<keyword evidence="1" id="KW-0808">Transferase</keyword>
<dbReference type="Gene3D" id="1.10.10.10">
    <property type="entry name" value="Winged helix-like DNA-binding domain superfamily/Winged helix DNA-binding domain"/>
    <property type="match status" value="1"/>
</dbReference>
<dbReference type="PROSITE" id="PS50921">
    <property type="entry name" value="ANTAR"/>
    <property type="match status" value="1"/>
</dbReference>
<evidence type="ECO:0000259" key="5">
    <source>
        <dbReference type="PROSITE" id="PS50921"/>
    </source>
</evidence>
<evidence type="ECO:0000256" key="1">
    <source>
        <dbReference type="ARBA" id="ARBA00022679"/>
    </source>
</evidence>
<gene>
    <name evidence="6" type="ORF">CCE01nite_26370</name>
</gene>
<dbReference type="Pfam" id="PF01590">
    <property type="entry name" value="GAF"/>
    <property type="match status" value="1"/>
</dbReference>
<dbReference type="GO" id="GO:0003723">
    <property type="term" value="F:RNA binding"/>
    <property type="evidence" value="ECO:0007669"/>
    <property type="project" value="InterPro"/>
</dbReference>
<dbReference type="InterPro" id="IPR012074">
    <property type="entry name" value="GAF_ANTAR"/>
</dbReference>
<dbReference type="SMART" id="SM01012">
    <property type="entry name" value="ANTAR"/>
    <property type="match status" value="1"/>
</dbReference>
<dbReference type="InterPro" id="IPR003018">
    <property type="entry name" value="GAF"/>
</dbReference>
<dbReference type="InterPro" id="IPR011006">
    <property type="entry name" value="CheY-like_superfamily"/>
</dbReference>
<evidence type="ECO:0000313" key="7">
    <source>
        <dbReference type="Proteomes" id="UP000317046"/>
    </source>
</evidence>
<keyword evidence="4" id="KW-0804">Transcription</keyword>
<evidence type="ECO:0000256" key="4">
    <source>
        <dbReference type="ARBA" id="ARBA00023163"/>
    </source>
</evidence>
<evidence type="ECO:0000256" key="2">
    <source>
        <dbReference type="ARBA" id="ARBA00022777"/>
    </source>
</evidence>
<proteinExistence type="predicted"/>
<evidence type="ECO:0000313" key="6">
    <source>
        <dbReference type="EMBL" id="GEA88688.1"/>
    </source>
</evidence>
<keyword evidence="3" id="KW-0805">Transcription regulation</keyword>